<evidence type="ECO:0000259" key="5">
    <source>
        <dbReference type="PROSITE" id="PS51077"/>
    </source>
</evidence>
<dbReference type="SUPFAM" id="SSF55781">
    <property type="entry name" value="GAF domain-like"/>
    <property type="match status" value="1"/>
</dbReference>
<dbReference type="SUPFAM" id="SSF46785">
    <property type="entry name" value="Winged helix' DNA-binding domain"/>
    <property type="match status" value="1"/>
</dbReference>
<reference evidence="7 8" key="1">
    <citation type="submission" date="2016-10" db="EMBL/GenBank/DDBJ databases">
        <authorList>
            <person name="de Groot N.N."/>
        </authorList>
    </citation>
    <scope>NUCLEOTIDE SEQUENCE [LARGE SCALE GENOMIC DNA]</scope>
    <source>
        <strain evidence="7 8">DSM 17890</strain>
    </source>
</reference>
<feature type="domain" description="IclR-ED" evidence="6">
    <location>
        <begin position="128"/>
        <end position="311"/>
    </location>
</feature>
<dbReference type="SMART" id="SM00346">
    <property type="entry name" value="HTH_ICLR"/>
    <property type="match status" value="1"/>
</dbReference>
<dbReference type="AlphaFoldDB" id="A0A1H3AEL3"/>
<keyword evidence="3" id="KW-0804">Transcription</keyword>
<dbReference type="RefSeq" id="WP_092682381.1">
    <property type="nucleotide sequence ID" value="NZ_FNMZ01000004.1"/>
</dbReference>
<name>A0A1H3AEL3_9RHOB</name>
<dbReference type="Proteomes" id="UP000199118">
    <property type="component" value="Unassembled WGS sequence"/>
</dbReference>
<dbReference type="EMBL" id="FNMZ01000004">
    <property type="protein sequence ID" value="SDX27614.1"/>
    <property type="molecule type" value="Genomic_DNA"/>
</dbReference>
<keyword evidence="8" id="KW-1185">Reference proteome</keyword>
<evidence type="ECO:0000256" key="3">
    <source>
        <dbReference type="ARBA" id="ARBA00023163"/>
    </source>
</evidence>
<dbReference type="InterPro" id="IPR029016">
    <property type="entry name" value="GAF-like_dom_sf"/>
</dbReference>
<proteinExistence type="predicted"/>
<dbReference type="STRING" id="356660.SAMN05444336_104148"/>
<sequence>MTPSRADPNAPPTAESAKDERFAAPETEGAARESAGDAPSTSRSAMQLGLDEETSERLARDRKFVWALARGLEILRAFSARPAPLGNSELAEITDLPKATITRLTHTLTELGYLRLIRRLGKYEPTAALLTLGYPVISSLRVRLVAREPMLKLASDVDLSIALAARDRLGMIYVDACHPPSMTTIRLEVGTRVDIATTALGRAFLAGIDPSERDYIFERLARKLGPAWPALHVRVLDSIAEVEERGFCIVDGEWQSDIRAVAAPVISPDRSEVMALNAAGPLFAASRDTMEREVGPRLVHLSRAIGPMLNR</sequence>
<dbReference type="GO" id="GO:0003700">
    <property type="term" value="F:DNA-binding transcription factor activity"/>
    <property type="evidence" value="ECO:0007669"/>
    <property type="project" value="TreeGrafter"/>
</dbReference>
<dbReference type="Pfam" id="PF09339">
    <property type="entry name" value="HTH_IclR"/>
    <property type="match status" value="1"/>
</dbReference>
<dbReference type="PROSITE" id="PS51077">
    <property type="entry name" value="HTH_ICLR"/>
    <property type="match status" value="1"/>
</dbReference>
<keyword evidence="2" id="KW-0238">DNA-binding</keyword>
<organism evidence="7 8">
    <name type="scientific">Albimonas donghaensis</name>
    <dbReference type="NCBI Taxonomy" id="356660"/>
    <lineage>
        <taxon>Bacteria</taxon>
        <taxon>Pseudomonadati</taxon>
        <taxon>Pseudomonadota</taxon>
        <taxon>Alphaproteobacteria</taxon>
        <taxon>Rhodobacterales</taxon>
        <taxon>Paracoccaceae</taxon>
        <taxon>Albimonas</taxon>
    </lineage>
</organism>
<evidence type="ECO:0000256" key="1">
    <source>
        <dbReference type="ARBA" id="ARBA00023015"/>
    </source>
</evidence>
<dbReference type="OrthoDB" id="9807558at2"/>
<evidence type="ECO:0000313" key="8">
    <source>
        <dbReference type="Proteomes" id="UP000199118"/>
    </source>
</evidence>
<evidence type="ECO:0000256" key="2">
    <source>
        <dbReference type="ARBA" id="ARBA00023125"/>
    </source>
</evidence>
<dbReference type="InterPro" id="IPR036390">
    <property type="entry name" value="WH_DNA-bd_sf"/>
</dbReference>
<keyword evidence="1" id="KW-0805">Transcription regulation</keyword>
<dbReference type="InterPro" id="IPR036388">
    <property type="entry name" value="WH-like_DNA-bd_sf"/>
</dbReference>
<dbReference type="GO" id="GO:0003677">
    <property type="term" value="F:DNA binding"/>
    <property type="evidence" value="ECO:0007669"/>
    <property type="project" value="UniProtKB-KW"/>
</dbReference>
<dbReference type="InterPro" id="IPR005471">
    <property type="entry name" value="Tscrpt_reg_IclR_N"/>
</dbReference>
<protein>
    <submittedName>
        <fullName evidence="7">Transcriptional regulator, IclR family</fullName>
    </submittedName>
</protein>
<dbReference type="Pfam" id="PF01614">
    <property type="entry name" value="IclR_C"/>
    <property type="match status" value="1"/>
</dbReference>
<feature type="compositionally biased region" description="Basic and acidic residues" evidence="4">
    <location>
        <begin position="16"/>
        <end position="35"/>
    </location>
</feature>
<evidence type="ECO:0000313" key="7">
    <source>
        <dbReference type="EMBL" id="SDX27614.1"/>
    </source>
</evidence>
<dbReference type="InterPro" id="IPR050707">
    <property type="entry name" value="HTH_MetabolicPath_Reg"/>
</dbReference>
<evidence type="ECO:0000259" key="6">
    <source>
        <dbReference type="PROSITE" id="PS51078"/>
    </source>
</evidence>
<accession>A0A1H3AEL3</accession>
<feature type="domain" description="HTH iclR-type" evidence="5">
    <location>
        <begin position="65"/>
        <end position="127"/>
    </location>
</feature>
<feature type="region of interest" description="Disordered" evidence="4">
    <location>
        <begin position="1"/>
        <end position="54"/>
    </location>
</feature>
<gene>
    <name evidence="7" type="ORF">SAMN05444336_104148</name>
</gene>
<evidence type="ECO:0000256" key="4">
    <source>
        <dbReference type="SAM" id="MobiDB-lite"/>
    </source>
</evidence>
<dbReference type="InterPro" id="IPR014757">
    <property type="entry name" value="Tscrpt_reg_IclR_C"/>
</dbReference>
<dbReference type="Gene3D" id="3.30.450.40">
    <property type="match status" value="1"/>
</dbReference>
<dbReference type="Gene3D" id="1.10.10.10">
    <property type="entry name" value="Winged helix-like DNA-binding domain superfamily/Winged helix DNA-binding domain"/>
    <property type="match status" value="1"/>
</dbReference>
<dbReference type="PANTHER" id="PTHR30136">
    <property type="entry name" value="HELIX-TURN-HELIX TRANSCRIPTIONAL REGULATOR, ICLR FAMILY"/>
    <property type="match status" value="1"/>
</dbReference>
<dbReference type="GO" id="GO:0045892">
    <property type="term" value="P:negative regulation of DNA-templated transcription"/>
    <property type="evidence" value="ECO:0007669"/>
    <property type="project" value="TreeGrafter"/>
</dbReference>
<dbReference type="PANTHER" id="PTHR30136:SF33">
    <property type="entry name" value="TRANSCRIPTIONAL REGULATORY PROTEIN"/>
    <property type="match status" value="1"/>
</dbReference>
<dbReference type="PROSITE" id="PS51078">
    <property type="entry name" value="ICLR_ED"/>
    <property type="match status" value="1"/>
</dbReference>